<gene>
    <name evidence="7" type="ORF">LWC34_47415</name>
</gene>
<feature type="transmembrane region" description="Helical" evidence="5">
    <location>
        <begin position="337"/>
        <end position="354"/>
    </location>
</feature>
<dbReference type="PANTHER" id="PTHR42910">
    <property type="entry name" value="TRANSPORTER SCO4007-RELATED"/>
    <property type="match status" value="1"/>
</dbReference>
<protein>
    <submittedName>
        <fullName evidence="7">MFS transporter</fullName>
    </submittedName>
</protein>
<sequence>MKTSTRASPMLFAVACGLAVANVYYAQPLLEVVSADLGMSHATAGVIGTVTQVGYGLGLLLIVPLGDLLNRRSLIVGQTLLSAVALIAVAAAPTAPMLLGGLTAVGALAVVTQVQVAYAASMANPGERGRVVGVVTSGIIIGILLARAVSGAVADIAGWRAVYLLAAAAALGTAGLLYAKLAGETRERMSYPKLIGSVFTLFAEVPILRTRAVLALLIFMAFTVLTTPMVLPLSAPPYNLSTTETGLFGLAGVIGALGASRAGRLSDGGHGQRVTGIGLAVMLLSWIPIAMLPQSLWGLVIGVLTIDFGLQSVHVANQSLIYRTRPEAQSRLTAGYMVFYSIGSALGAIVSTLVYTHAGWTGVCLLGAGICLTALVFWALTQQGKT</sequence>
<dbReference type="InterPro" id="IPR020846">
    <property type="entry name" value="MFS_dom"/>
</dbReference>
<dbReference type="Pfam" id="PF07690">
    <property type="entry name" value="MFS_1"/>
    <property type="match status" value="1"/>
</dbReference>
<proteinExistence type="predicted"/>
<feature type="transmembrane region" description="Helical" evidence="5">
    <location>
        <begin position="245"/>
        <end position="262"/>
    </location>
</feature>
<evidence type="ECO:0000256" key="2">
    <source>
        <dbReference type="ARBA" id="ARBA00022692"/>
    </source>
</evidence>
<evidence type="ECO:0000256" key="1">
    <source>
        <dbReference type="ARBA" id="ARBA00004651"/>
    </source>
</evidence>
<evidence type="ECO:0000256" key="3">
    <source>
        <dbReference type="ARBA" id="ARBA00022989"/>
    </source>
</evidence>
<evidence type="ECO:0000313" key="8">
    <source>
        <dbReference type="Proteomes" id="UP001521150"/>
    </source>
</evidence>
<feature type="transmembrane region" description="Helical" evidence="5">
    <location>
        <begin position="297"/>
        <end position="316"/>
    </location>
</feature>
<feature type="transmembrane region" description="Helical" evidence="5">
    <location>
        <begin position="98"/>
        <end position="119"/>
    </location>
</feature>
<dbReference type="PANTHER" id="PTHR42910:SF1">
    <property type="entry name" value="MAJOR FACILITATOR SUPERFAMILY (MFS) PROFILE DOMAIN-CONTAINING PROTEIN"/>
    <property type="match status" value="1"/>
</dbReference>
<dbReference type="SUPFAM" id="SSF103473">
    <property type="entry name" value="MFS general substrate transporter"/>
    <property type="match status" value="1"/>
</dbReference>
<reference evidence="7 8" key="1">
    <citation type="submission" date="2021-12" db="EMBL/GenBank/DDBJ databases">
        <title>Genome sequence of Kibdelosporangium philippinense ATCC 49844.</title>
        <authorList>
            <person name="Fedorov E.A."/>
            <person name="Omeragic M."/>
            <person name="Shalygina K.F."/>
            <person name="Maclea K.S."/>
        </authorList>
    </citation>
    <scope>NUCLEOTIDE SEQUENCE [LARGE SCALE GENOMIC DNA]</scope>
    <source>
        <strain evidence="7 8">ATCC 49844</strain>
    </source>
</reference>
<feature type="transmembrane region" description="Helical" evidence="5">
    <location>
        <begin position="360"/>
        <end position="380"/>
    </location>
</feature>
<dbReference type="RefSeq" id="WP_233732090.1">
    <property type="nucleotide sequence ID" value="NZ_JAJVCN010000004.1"/>
</dbReference>
<feature type="transmembrane region" description="Helical" evidence="5">
    <location>
        <begin position="131"/>
        <end position="149"/>
    </location>
</feature>
<keyword evidence="3 5" id="KW-1133">Transmembrane helix</keyword>
<dbReference type="Gene3D" id="1.20.1250.20">
    <property type="entry name" value="MFS general substrate transporter like domains"/>
    <property type="match status" value="1"/>
</dbReference>
<name>A0ABS8ZRQ1_9PSEU</name>
<keyword evidence="2 5" id="KW-0812">Transmembrane</keyword>
<evidence type="ECO:0000259" key="6">
    <source>
        <dbReference type="PROSITE" id="PS50850"/>
    </source>
</evidence>
<dbReference type="Proteomes" id="UP001521150">
    <property type="component" value="Unassembled WGS sequence"/>
</dbReference>
<evidence type="ECO:0000256" key="4">
    <source>
        <dbReference type="ARBA" id="ARBA00023136"/>
    </source>
</evidence>
<feature type="domain" description="Major facilitator superfamily (MFS) profile" evidence="6">
    <location>
        <begin position="1"/>
        <end position="386"/>
    </location>
</feature>
<keyword evidence="4 5" id="KW-0472">Membrane</keyword>
<feature type="transmembrane region" description="Helical" evidence="5">
    <location>
        <begin position="74"/>
        <end position="92"/>
    </location>
</feature>
<feature type="transmembrane region" description="Helical" evidence="5">
    <location>
        <begin position="161"/>
        <end position="179"/>
    </location>
</feature>
<organism evidence="7 8">
    <name type="scientific">Kibdelosporangium philippinense</name>
    <dbReference type="NCBI Taxonomy" id="211113"/>
    <lineage>
        <taxon>Bacteria</taxon>
        <taxon>Bacillati</taxon>
        <taxon>Actinomycetota</taxon>
        <taxon>Actinomycetes</taxon>
        <taxon>Pseudonocardiales</taxon>
        <taxon>Pseudonocardiaceae</taxon>
        <taxon>Kibdelosporangium</taxon>
    </lineage>
</organism>
<feature type="transmembrane region" description="Helical" evidence="5">
    <location>
        <begin position="44"/>
        <end position="62"/>
    </location>
</feature>
<dbReference type="CDD" id="cd17324">
    <property type="entry name" value="MFS_NepI_like"/>
    <property type="match status" value="1"/>
</dbReference>
<dbReference type="PROSITE" id="PS50850">
    <property type="entry name" value="MFS"/>
    <property type="match status" value="1"/>
</dbReference>
<accession>A0ABS8ZRQ1</accession>
<dbReference type="InterPro" id="IPR011701">
    <property type="entry name" value="MFS"/>
</dbReference>
<evidence type="ECO:0000256" key="5">
    <source>
        <dbReference type="SAM" id="Phobius"/>
    </source>
</evidence>
<dbReference type="EMBL" id="JAJVCN010000004">
    <property type="protein sequence ID" value="MCE7010385.1"/>
    <property type="molecule type" value="Genomic_DNA"/>
</dbReference>
<comment type="caution">
    <text evidence="7">The sequence shown here is derived from an EMBL/GenBank/DDBJ whole genome shotgun (WGS) entry which is preliminary data.</text>
</comment>
<evidence type="ECO:0000313" key="7">
    <source>
        <dbReference type="EMBL" id="MCE7010385.1"/>
    </source>
</evidence>
<feature type="transmembrane region" description="Helical" evidence="5">
    <location>
        <begin position="212"/>
        <end position="233"/>
    </location>
</feature>
<dbReference type="InterPro" id="IPR036259">
    <property type="entry name" value="MFS_trans_sf"/>
</dbReference>
<comment type="subcellular location">
    <subcellularLocation>
        <location evidence="1">Cell membrane</location>
        <topology evidence="1">Multi-pass membrane protein</topology>
    </subcellularLocation>
</comment>
<keyword evidence="8" id="KW-1185">Reference proteome</keyword>
<feature type="transmembrane region" description="Helical" evidence="5">
    <location>
        <begin position="274"/>
        <end position="291"/>
    </location>
</feature>